<organism evidence="2 3">
    <name type="scientific">Actinomadura fulvescens</name>
    <dbReference type="NCBI Taxonomy" id="46160"/>
    <lineage>
        <taxon>Bacteria</taxon>
        <taxon>Bacillati</taxon>
        <taxon>Actinomycetota</taxon>
        <taxon>Actinomycetes</taxon>
        <taxon>Streptosporangiales</taxon>
        <taxon>Thermomonosporaceae</taxon>
        <taxon>Actinomadura</taxon>
    </lineage>
</organism>
<feature type="chain" id="PRO_5046964520" evidence="1">
    <location>
        <begin position="31"/>
        <end position="70"/>
    </location>
</feature>
<evidence type="ECO:0000256" key="1">
    <source>
        <dbReference type="SAM" id="SignalP"/>
    </source>
</evidence>
<dbReference type="Proteomes" id="UP001501509">
    <property type="component" value="Unassembled WGS sequence"/>
</dbReference>
<reference evidence="2 3" key="1">
    <citation type="journal article" date="2019" name="Int. J. Syst. Evol. Microbiol.">
        <title>The Global Catalogue of Microorganisms (GCM) 10K type strain sequencing project: providing services to taxonomists for standard genome sequencing and annotation.</title>
        <authorList>
            <consortium name="The Broad Institute Genomics Platform"/>
            <consortium name="The Broad Institute Genome Sequencing Center for Infectious Disease"/>
            <person name="Wu L."/>
            <person name="Ma J."/>
        </authorList>
    </citation>
    <scope>NUCLEOTIDE SEQUENCE [LARGE SCALE GENOMIC DNA]</scope>
    <source>
        <strain evidence="2 3">JCM 6833</strain>
    </source>
</reference>
<dbReference type="RefSeq" id="WP_344548608.1">
    <property type="nucleotide sequence ID" value="NZ_BAAATD010000020.1"/>
</dbReference>
<proteinExistence type="predicted"/>
<protein>
    <submittedName>
        <fullName evidence="2">Uncharacterized protein</fullName>
    </submittedName>
</protein>
<sequence>MKKVPPAARRIAVVSTLTTAMLVSATPAMAKPDNCKVYNPFFTQDCYIADSPAESSGFPGMVGEFTSLFK</sequence>
<dbReference type="EMBL" id="BAAATD010000020">
    <property type="protein sequence ID" value="GAA2635888.1"/>
    <property type="molecule type" value="Genomic_DNA"/>
</dbReference>
<evidence type="ECO:0000313" key="2">
    <source>
        <dbReference type="EMBL" id="GAA2635888.1"/>
    </source>
</evidence>
<comment type="caution">
    <text evidence="2">The sequence shown here is derived from an EMBL/GenBank/DDBJ whole genome shotgun (WGS) entry which is preliminary data.</text>
</comment>
<accession>A0ABN3QUW8</accession>
<name>A0ABN3QUW8_9ACTN</name>
<gene>
    <name evidence="2" type="ORF">GCM10010411_88740</name>
</gene>
<evidence type="ECO:0000313" key="3">
    <source>
        <dbReference type="Proteomes" id="UP001501509"/>
    </source>
</evidence>
<feature type="signal peptide" evidence="1">
    <location>
        <begin position="1"/>
        <end position="30"/>
    </location>
</feature>
<keyword evidence="1" id="KW-0732">Signal</keyword>
<keyword evidence="3" id="KW-1185">Reference proteome</keyword>